<feature type="transmembrane region" description="Helical" evidence="2">
    <location>
        <begin position="375"/>
        <end position="393"/>
    </location>
</feature>
<evidence type="ECO:0000256" key="2">
    <source>
        <dbReference type="SAM" id="Phobius"/>
    </source>
</evidence>
<keyword evidence="2" id="KW-1133">Transmembrane helix</keyword>
<reference evidence="5 6" key="1">
    <citation type="submission" date="2020-08" db="EMBL/GenBank/DDBJ databases">
        <title>Sequencing the genomes of 1000 actinobacteria strains.</title>
        <authorList>
            <person name="Klenk H.-P."/>
        </authorList>
    </citation>
    <scope>NUCLEOTIDE SEQUENCE [LARGE SCALE GENOMIC DNA]</scope>
    <source>
        <strain evidence="5 6">DSM 46659</strain>
    </source>
</reference>
<dbReference type="EMBL" id="JACHDS010000001">
    <property type="protein sequence ID" value="MBB6170413.1"/>
    <property type="molecule type" value="Genomic_DNA"/>
</dbReference>
<keyword evidence="2" id="KW-0812">Transmembrane</keyword>
<proteinExistence type="predicted"/>
<feature type="signal peptide" evidence="3">
    <location>
        <begin position="1"/>
        <end position="27"/>
    </location>
</feature>
<evidence type="ECO:0000256" key="3">
    <source>
        <dbReference type="SAM" id="SignalP"/>
    </source>
</evidence>
<dbReference type="AlphaFoldDB" id="A0A7W9YE19"/>
<gene>
    <name evidence="5" type="ORF">HNR23_000473</name>
</gene>
<feature type="region of interest" description="Disordered" evidence="1">
    <location>
        <begin position="285"/>
        <end position="361"/>
    </location>
</feature>
<evidence type="ECO:0000313" key="5">
    <source>
        <dbReference type="EMBL" id="MBB6170413.1"/>
    </source>
</evidence>
<dbReference type="InterPro" id="IPR023849">
    <property type="entry name" value="TQXA_dom"/>
</dbReference>
<feature type="chain" id="PRO_5039474331" evidence="3">
    <location>
        <begin position="28"/>
        <end position="399"/>
    </location>
</feature>
<comment type="caution">
    <text evidence="5">The sequence shown here is derived from an EMBL/GenBank/DDBJ whole genome shotgun (WGS) entry which is preliminary data.</text>
</comment>
<sequence length="399" mass="41210">MREILRCCVAVLSAVLALSLGAAPTAAADGIARVDREPVAGETIRLSDGTDVETFLYHLRVDGTTSLPAYCADISSSVDRTAAYTESSWATDPAGRGIDAGPVAWIAQNSYPEVDLERLRADSGIARLSRRQAIAGTQAAIWRYTNDIELGTALTLGDQRSAAVRALYDYLVERAEDGDAAPIAPSLAMTPDRIDGADPAVPLGPLRVRTSGESPVAVAVKGARSAALTDGAGTRLSEVPDGGEFFVEVDPAAPEGIATVYARAENALLAPGGLFTGKDGVRTQPLVTAGSGRSTRSVSAKVHWRRADDVDEAAETPPATGGTPSAAPGSADGVPPAPSPSAARSPTGSPGTVVVADDRRPTEDLGLTGNWAESLVLGGLVLLAAGAVVMYLARHRRRR</sequence>
<dbReference type="Pfam" id="PF08341">
    <property type="entry name" value="TED"/>
    <property type="match status" value="1"/>
</dbReference>
<keyword evidence="3" id="KW-0732">Signal</keyword>
<evidence type="ECO:0000256" key="1">
    <source>
        <dbReference type="SAM" id="MobiDB-lite"/>
    </source>
</evidence>
<protein>
    <submittedName>
        <fullName evidence="5">TQXA domain-containing protein</fullName>
    </submittedName>
</protein>
<keyword evidence="2" id="KW-0472">Membrane</keyword>
<evidence type="ECO:0000313" key="6">
    <source>
        <dbReference type="Proteomes" id="UP000546642"/>
    </source>
</evidence>
<feature type="domain" description="Thioester" evidence="4">
    <location>
        <begin position="68"/>
        <end position="176"/>
    </location>
</feature>
<feature type="compositionally biased region" description="Low complexity" evidence="1">
    <location>
        <begin position="315"/>
        <end position="351"/>
    </location>
</feature>
<organism evidence="5 6">
    <name type="scientific">Nocardiopsis mwathae</name>
    <dbReference type="NCBI Taxonomy" id="1472723"/>
    <lineage>
        <taxon>Bacteria</taxon>
        <taxon>Bacillati</taxon>
        <taxon>Actinomycetota</taxon>
        <taxon>Actinomycetes</taxon>
        <taxon>Streptosporangiales</taxon>
        <taxon>Nocardiopsidaceae</taxon>
        <taxon>Nocardiopsis</taxon>
    </lineage>
</organism>
<name>A0A7W9YE19_9ACTN</name>
<keyword evidence="6" id="KW-1185">Reference proteome</keyword>
<dbReference type="InterPro" id="IPR013552">
    <property type="entry name" value="Thioester_dom"/>
</dbReference>
<dbReference type="Proteomes" id="UP000546642">
    <property type="component" value="Unassembled WGS sequence"/>
</dbReference>
<evidence type="ECO:0000259" key="4">
    <source>
        <dbReference type="Pfam" id="PF08341"/>
    </source>
</evidence>
<dbReference type="NCBIfam" id="TIGR03934">
    <property type="entry name" value="TQXA_dom"/>
    <property type="match status" value="1"/>
</dbReference>
<accession>A0A7W9YE19</accession>
<dbReference type="RefSeq" id="WP_184073050.1">
    <property type="nucleotide sequence ID" value="NZ_JACHDS010000001.1"/>
</dbReference>